<proteinExistence type="predicted"/>
<gene>
    <name evidence="2" type="ORF">LCGC14_2342210</name>
</gene>
<protein>
    <submittedName>
        <fullName evidence="2">Uncharacterized protein</fullName>
    </submittedName>
</protein>
<dbReference type="AlphaFoldDB" id="A0A0F9EPF4"/>
<evidence type="ECO:0000313" key="2">
    <source>
        <dbReference type="EMBL" id="KKL46770.1"/>
    </source>
</evidence>
<name>A0A0F9EPF4_9ZZZZ</name>
<accession>A0A0F9EPF4</accession>
<sequence>MTESSAEDSVAARAEELPGSGSPSPKRIQPEVLGKRVASYYAKGAQGIISDSAV</sequence>
<reference evidence="2" key="1">
    <citation type="journal article" date="2015" name="Nature">
        <title>Complex archaea that bridge the gap between prokaryotes and eukaryotes.</title>
        <authorList>
            <person name="Spang A."/>
            <person name="Saw J.H."/>
            <person name="Jorgensen S.L."/>
            <person name="Zaremba-Niedzwiedzka K."/>
            <person name="Martijn J."/>
            <person name="Lind A.E."/>
            <person name="van Eijk R."/>
            <person name="Schleper C."/>
            <person name="Guy L."/>
            <person name="Ettema T.J."/>
        </authorList>
    </citation>
    <scope>NUCLEOTIDE SEQUENCE</scope>
</reference>
<feature type="non-terminal residue" evidence="2">
    <location>
        <position position="54"/>
    </location>
</feature>
<organism evidence="2">
    <name type="scientific">marine sediment metagenome</name>
    <dbReference type="NCBI Taxonomy" id="412755"/>
    <lineage>
        <taxon>unclassified sequences</taxon>
        <taxon>metagenomes</taxon>
        <taxon>ecological metagenomes</taxon>
    </lineage>
</organism>
<comment type="caution">
    <text evidence="2">The sequence shown here is derived from an EMBL/GenBank/DDBJ whole genome shotgun (WGS) entry which is preliminary data.</text>
</comment>
<evidence type="ECO:0000256" key="1">
    <source>
        <dbReference type="SAM" id="MobiDB-lite"/>
    </source>
</evidence>
<feature type="region of interest" description="Disordered" evidence="1">
    <location>
        <begin position="1"/>
        <end position="30"/>
    </location>
</feature>
<dbReference type="EMBL" id="LAZR01033913">
    <property type="protein sequence ID" value="KKL46770.1"/>
    <property type="molecule type" value="Genomic_DNA"/>
</dbReference>